<dbReference type="KEGG" id="srub:C2R22_07540"/>
<proteinExistence type="predicted"/>
<dbReference type="EMBL" id="CP026309">
    <property type="protein sequence ID" value="AUV81525.1"/>
    <property type="molecule type" value="Genomic_DNA"/>
</dbReference>
<reference evidence="2 3" key="1">
    <citation type="submission" date="2018-01" db="EMBL/GenBank/DDBJ databases">
        <title>Complete genome sequence of Salinigranum rubrum GX10T, an extremely halophilic archaeon isolated from a marine solar saltern.</title>
        <authorList>
            <person name="Han S."/>
        </authorList>
    </citation>
    <scope>NUCLEOTIDE SEQUENCE [LARGE SCALE GENOMIC DNA]</scope>
    <source>
        <strain evidence="2 3">GX10</strain>
    </source>
</reference>
<feature type="transmembrane region" description="Helical" evidence="1">
    <location>
        <begin position="124"/>
        <end position="146"/>
    </location>
</feature>
<sequence>MRRWTVRVLHASAVLVSFLLVLEGPDLLLLSVRDARVWLLVGLTSGLLTLPVLWSTGIGFAPPWTLPSFSAETPLRRVVVYHLTCCVLGAWLWTAPTRRVVAWTHGRRGAGVAPGTVPTDVVSVAAGLVLAGLLFLLPASVLFVRLSAFRTPVDLRGARARDLLRPALLAVGSYLLAGIVATVVLLVVTTAGS</sequence>
<keyword evidence="1" id="KW-1133">Transmembrane helix</keyword>
<feature type="transmembrane region" description="Helical" evidence="1">
    <location>
        <begin position="39"/>
        <end position="66"/>
    </location>
</feature>
<accession>A0A2I8VHY7</accession>
<keyword evidence="1" id="KW-0812">Transmembrane</keyword>
<protein>
    <submittedName>
        <fullName evidence="2">Uncharacterized protein</fullName>
    </submittedName>
</protein>
<dbReference type="AlphaFoldDB" id="A0A2I8VHY7"/>
<name>A0A2I8VHY7_9EURY</name>
<dbReference type="OrthoDB" id="385235at2157"/>
<evidence type="ECO:0000313" key="3">
    <source>
        <dbReference type="Proteomes" id="UP000236584"/>
    </source>
</evidence>
<dbReference type="Proteomes" id="UP000236584">
    <property type="component" value="Chromosome"/>
</dbReference>
<keyword evidence="1" id="KW-0472">Membrane</keyword>
<dbReference type="RefSeq" id="WP_103425213.1">
    <property type="nucleotide sequence ID" value="NZ_CP026309.1"/>
</dbReference>
<organism evidence="2 3">
    <name type="scientific">Salinigranum rubrum</name>
    <dbReference type="NCBI Taxonomy" id="755307"/>
    <lineage>
        <taxon>Archaea</taxon>
        <taxon>Methanobacteriati</taxon>
        <taxon>Methanobacteriota</taxon>
        <taxon>Stenosarchaea group</taxon>
        <taxon>Halobacteria</taxon>
        <taxon>Halobacteriales</taxon>
        <taxon>Haloferacaceae</taxon>
        <taxon>Salinigranum</taxon>
    </lineage>
</organism>
<evidence type="ECO:0000313" key="2">
    <source>
        <dbReference type="EMBL" id="AUV81525.1"/>
    </source>
</evidence>
<gene>
    <name evidence="2" type="ORF">C2R22_07540</name>
</gene>
<feature type="transmembrane region" description="Helical" evidence="1">
    <location>
        <begin position="167"/>
        <end position="188"/>
    </location>
</feature>
<evidence type="ECO:0000256" key="1">
    <source>
        <dbReference type="SAM" id="Phobius"/>
    </source>
</evidence>
<dbReference type="GeneID" id="35591932"/>
<keyword evidence="3" id="KW-1185">Reference proteome</keyword>